<dbReference type="PANTHER" id="PTHR24305:SF166">
    <property type="entry name" value="CYTOCHROME P450 12A4, MITOCHONDRIAL-RELATED"/>
    <property type="match status" value="1"/>
</dbReference>
<dbReference type="Proteomes" id="UP001174691">
    <property type="component" value="Unassembled WGS sequence"/>
</dbReference>
<sequence length="635" mass="71186">MVSSVSLLFGAVVAWAVYSNVSGLVSNIAKARKSGLPYIVVPASPANRLWQVTAWFWIPLIKRLPKSWWEGWLFILEHDWSYREGRKAWEPFGESIVVVAPGKIQLFTRNAEIIRTVTSRREQFPKDTTDYRILSLFGENVLTTEGSEWRFHRKVQAGSFNERNAAHTFAEAITQTHGMIDKWLGPDGTGRKTIVGAEKDTMTLALNIICYVGFGLRLLWPGQTLPADTDPKLAKYGSLEPPPDHTMSFAHALESTLEYLLALLMVPWPVLKRLPFKWAKASWESKQNYVSYMDEFLQDKIADVRAGNQPKDSMDLMGQLVRSKYGKSSSDGGSELSDSDIIGNAFIVTVAGHETSANVMHFTFVELANHPAGQRAVQRDIDDICGRNSDPAAWNFESVVNPLLASHVGASMNEILRLIPPVPEIPKHVAPRFGDQVITVDGVKHTLPAGMNISLSAVAVHRNPRYWPSRPSKLRPGEDDVDDFDPERWFRSSDSAKDEVEDGGDTEDYGGFKGRDTSDSLFRPTRGAFIPFSDGARSCLGRRIGQVEIMAALAVVFQKYSLELAVDEWASDEEVARMSVEDRRRLYEKAQEKCRATLRKATSRISLKLHGDLHVPLRLVKRGEERFVNVVDTEE</sequence>
<feature type="compositionally biased region" description="Acidic residues" evidence="8">
    <location>
        <begin position="499"/>
        <end position="508"/>
    </location>
</feature>
<evidence type="ECO:0000256" key="3">
    <source>
        <dbReference type="ARBA" id="ARBA00022617"/>
    </source>
</evidence>
<protein>
    <submittedName>
        <fullName evidence="9">Cytochrome P450</fullName>
    </submittedName>
</protein>
<dbReference type="GO" id="GO:0004497">
    <property type="term" value="F:monooxygenase activity"/>
    <property type="evidence" value="ECO:0007669"/>
    <property type="project" value="UniProtKB-KW"/>
</dbReference>
<dbReference type="InterPro" id="IPR017972">
    <property type="entry name" value="Cyt_P450_CS"/>
</dbReference>
<dbReference type="EMBL" id="JANBVN010000056">
    <property type="protein sequence ID" value="KAJ9154679.1"/>
    <property type="molecule type" value="Genomic_DNA"/>
</dbReference>
<evidence type="ECO:0000256" key="6">
    <source>
        <dbReference type="PIRSR" id="PIRSR602401-1"/>
    </source>
</evidence>
<dbReference type="AlphaFoldDB" id="A0AA38S235"/>
<evidence type="ECO:0000256" key="8">
    <source>
        <dbReference type="SAM" id="MobiDB-lite"/>
    </source>
</evidence>
<gene>
    <name evidence="9" type="ORF">NKR19_g4496</name>
</gene>
<keyword evidence="4 6" id="KW-0479">Metal-binding</keyword>
<comment type="cofactor">
    <cofactor evidence="1 6">
        <name>heme</name>
        <dbReference type="ChEBI" id="CHEBI:30413"/>
    </cofactor>
</comment>
<name>A0AA38S235_9PEZI</name>
<organism evidence="9 10">
    <name type="scientific">Coniochaeta hoffmannii</name>
    <dbReference type="NCBI Taxonomy" id="91930"/>
    <lineage>
        <taxon>Eukaryota</taxon>
        <taxon>Fungi</taxon>
        <taxon>Dikarya</taxon>
        <taxon>Ascomycota</taxon>
        <taxon>Pezizomycotina</taxon>
        <taxon>Sordariomycetes</taxon>
        <taxon>Sordariomycetidae</taxon>
        <taxon>Coniochaetales</taxon>
        <taxon>Coniochaetaceae</taxon>
        <taxon>Coniochaeta</taxon>
    </lineage>
</organism>
<dbReference type="InterPro" id="IPR036396">
    <property type="entry name" value="Cyt_P450_sf"/>
</dbReference>
<keyword evidence="5 6" id="KW-0408">Iron</keyword>
<feature type="region of interest" description="Disordered" evidence="8">
    <location>
        <begin position="467"/>
        <end position="518"/>
    </location>
</feature>
<evidence type="ECO:0000313" key="9">
    <source>
        <dbReference type="EMBL" id="KAJ9154679.1"/>
    </source>
</evidence>
<comment type="caution">
    <text evidence="9">The sequence shown here is derived from an EMBL/GenBank/DDBJ whole genome shotgun (WGS) entry which is preliminary data.</text>
</comment>
<comment type="similarity">
    <text evidence="2 7">Belongs to the cytochrome P450 family.</text>
</comment>
<dbReference type="InterPro" id="IPR001128">
    <property type="entry name" value="Cyt_P450"/>
</dbReference>
<dbReference type="PRINTS" id="PR00463">
    <property type="entry name" value="EP450I"/>
</dbReference>
<dbReference type="PROSITE" id="PS00086">
    <property type="entry name" value="CYTOCHROME_P450"/>
    <property type="match status" value="1"/>
</dbReference>
<keyword evidence="7" id="KW-0503">Monooxygenase</keyword>
<dbReference type="PANTHER" id="PTHR24305">
    <property type="entry name" value="CYTOCHROME P450"/>
    <property type="match status" value="1"/>
</dbReference>
<evidence type="ECO:0000256" key="1">
    <source>
        <dbReference type="ARBA" id="ARBA00001971"/>
    </source>
</evidence>
<dbReference type="PRINTS" id="PR00385">
    <property type="entry name" value="P450"/>
</dbReference>
<dbReference type="InterPro" id="IPR050121">
    <property type="entry name" value="Cytochrome_P450_monoxygenase"/>
</dbReference>
<feature type="binding site" description="axial binding residue" evidence="6">
    <location>
        <position position="539"/>
    </location>
    <ligand>
        <name>heme</name>
        <dbReference type="ChEBI" id="CHEBI:30413"/>
    </ligand>
    <ligandPart>
        <name>Fe</name>
        <dbReference type="ChEBI" id="CHEBI:18248"/>
    </ligandPart>
</feature>
<proteinExistence type="inferred from homology"/>
<dbReference type="Pfam" id="PF00067">
    <property type="entry name" value="p450"/>
    <property type="match status" value="1"/>
</dbReference>
<reference evidence="9" key="1">
    <citation type="submission" date="2022-07" db="EMBL/GenBank/DDBJ databases">
        <title>Fungi with potential for degradation of polypropylene.</title>
        <authorList>
            <person name="Gostincar C."/>
        </authorList>
    </citation>
    <scope>NUCLEOTIDE SEQUENCE</scope>
    <source>
        <strain evidence="9">EXF-13287</strain>
    </source>
</reference>
<dbReference type="SUPFAM" id="SSF48264">
    <property type="entry name" value="Cytochrome P450"/>
    <property type="match status" value="1"/>
</dbReference>
<keyword evidence="3 6" id="KW-0349">Heme</keyword>
<evidence type="ECO:0000313" key="10">
    <source>
        <dbReference type="Proteomes" id="UP001174691"/>
    </source>
</evidence>
<evidence type="ECO:0000256" key="7">
    <source>
        <dbReference type="RuleBase" id="RU000461"/>
    </source>
</evidence>
<evidence type="ECO:0000256" key="4">
    <source>
        <dbReference type="ARBA" id="ARBA00022723"/>
    </source>
</evidence>
<dbReference type="CDD" id="cd11070">
    <property type="entry name" value="CYP56-like"/>
    <property type="match status" value="1"/>
</dbReference>
<feature type="compositionally biased region" description="Basic and acidic residues" evidence="8">
    <location>
        <begin position="486"/>
        <end position="498"/>
    </location>
</feature>
<dbReference type="GO" id="GO:0005506">
    <property type="term" value="F:iron ion binding"/>
    <property type="evidence" value="ECO:0007669"/>
    <property type="project" value="InterPro"/>
</dbReference>
<dbReference type="InterPro" id="IPR002401">
    <property type="entry name" value="Cyt_P450_E_grp-I"/>
</dbReference>
<keyword evidence="10" id="KW-1185">Reference proteome</keyword>
<keyword evidence="7" id="KW-0560">Oxidoreductase</keyword>
<dbReference type="GO" id="GO:0020037">
    <property type="term" value="F:heme binding"/>
    <property type="evidence" value="ECO:0007669"/>
    <property type="project" value="InterPro"/>
</dbReference>
<evidence type="ECO:0000256" key="5">
    <source>
        <dbReference type="ARBA" id="ARBA00023004"/>
    </source>
</evidence>
<dbReference type="Gene3D" id="1.10.630.10">
    <property type="entry name" value="Cytochrome P450"/>
    <property type="match status" value="1"/>
</dbReference>
<accession>A0AA38S235</accession>
<evidence type="ECO:0000256" key="2">
    <source>
        <dbReference type="ARBA" id="ARBA00010617"/>
    </source>
</evidence>
<dbReference type="GO" id="GO:0016705">
    <property type="term" value="F:oxidoreductase activity, acting on paired donors, with incorporation or reduction of molecular oxygen"/>
    <property type="evidence" value="ECO:0007669"/>
    <property type="project" value="InterPro"/>
</dbReference>